<evidence type="ECO:0008006" key="5">
    <source>
        <dbReference type="Google" id="ProtNLM"/>
    </source>
</evidence>
<feature type="chain" id="PRO_5031396531" description="DNA repair protein" evidence="2">
    <location>
        <begin position="19"/>
        <end position="216"/>
    </location>
</feature>
<dbReference type="Pfam" id="PF11172">
    <property type="entry name" value="DUF2959"/>
    <property type="match status" value="1"/>
</dbReference>
<reference evidence="3 4" key="1">
    <citation type="submission" date="2006-02" db="EMBL/GenBank/DDBJ databases">
        <authorList>
            <person name="Pinhassi J."/>
            <person name="Pedros-Alio C."/>
            <person name="Ferriera S."/>
            <person name="Johnson J."/>
            <person name="Kravitz S."/>
            <person name="Halpern A."/>
            <person name="Remington K."/>
            <person name="Beeson K."/>
            <person name="Tran B."/>
            <person name="Rogers Y.-H."/>
            <person name="Friedman R."/>
            <person name="Venter J.C."/>
        </authorList>
    </citation>
    <scope>NUCLEOTIDE SEQUENCE [LARGE SCALE GENOMIC DNA]</scope>
    <source>
        <strain evidence="3 4">MED92</strain>
    </source>
</reference>
<name>A0A7U8C1I6_NEPCE</name>
<feature type="signal peptide" evidence="2">
    <location>
        <begin position="1"/>
        <end position="18"/>
    </location>
</feature>
<gene>
    <name evidence="3" type="ORF">MED92_08510</name>
</gene>
<dbReference type="OrthoDB" id="9780401at2"/>
<keyword evidence="4" id="KW-1185">Reference proteome</keyword>
<evidence type="ECO:0000313" key="4">
    <source>
        <dbReference type="Proteomes" id="UP000002171"/>
    </source>
</evidence>
<sequence length="216" mass="24762">MRKFVRSICLASALSLLAGCQTAYYSAMEQVGIHKRDILVDRVEDARESQEDAQEQFRDALEQFRSVVSFDGGELDTLYNRLQGEYDDSVAAAEDVSARIRKVEQVSEDLFEEWEDELTKYSNRKLRDQSAAKLRTTKARYAELLRSLKKAEKRMPPVLSALQDNVLYLKHNLNARAVGSLKSEYRGIKSNIDLLIRDMEKAIADSDRFIKQMEQG</sequence>
<comment type="caution">
    <text evidence="3">The sequence shown here is derived from an EMBL/GenBank/DDBJ whole genome shotgun (WGS) entry which is preliminary data.</text>
</comment>
<organism evidence="3 4">
    <name type="scientific">Neptuniibacter caesariensis</name>
    <dbReference type="NCBI Taxonomy" id="207954"/>
    <lineage>
        <taxon>Bacteria</taxon>
        <taxon>Pseudomonadati</taxon>
        <taxon>Pseudomonadota</taxon>
        <taxon>Gammaproteobacteria</taxon>
        <taxon>Oceanospirillales</taxon>
        <taxon>Oceanospirillaceae</taxon>
        <taxon>Neptuniibacter</taxon>
    </lineage>
</organism>
<dbReference type="PROSITE" id="PS51257">
    <property type="entry name" value="PROKAR_LIPOPROTEIN"/>
    <property type="match status" value="1"/>
</dbReference>
<dbReference type="EMBL" id="AAOW01000032">
    <property type="protein sequence ID" value="EAR59790.1"/>
    <property type="molecule type" value="Genomic_DNA"/>
</dbReference>
<feature type="coiled-coil region" evidence="1">
    <location>
        <begin position="36"/>
        <end position="63"/>
    </location>
</feature>
<dbReference type="InterPro" id="IPR021342">
    <property type="entry name" value="DUF2959"/>
</dbReference>
<evidence type="ECO:0000256" key="2">
    <source>
        <dbReference type="SAM" id="SignalP"/>
    </source>
</evidence>
<dbReference type="Proteomes" id="UP000002171">
    <property type="component" value="Unassembled WGS sequence"/>
</dbReference>
<evidence type="ECO:0000313" key="3">
    <source>
        <dbReference type="EMBL" id="EAR59790.1"/>
    </source>
</evidence>
<keyword evidence="2" id="KW-0732">Signal</keyword>
<dbReference type="RefSeq" id="WP_007022163.1">
    <property type="nucleotide sequence ID" value="NZ_CH724126.1"/>
</dbReference>
<accession>A0A7U8C1I6</accession>
<proteinExistence type="predicted"/>
<keyword evidence="1" id="KW-0175">Coiled coil</keyword>
<dbReference type="AlphaFoldDB" id="A0A7U8C1I6"/>
<evidence type="ECO:0000256" key="1">
    <source>
        <dbReference type="SAM" id="Coils"/>
    </source>
</evidence>
<protein>
    <recommendedName>
        <fullName evidence="5">DNA repair protein</fullName>
    </recommendedName>
</protein>